<dbReference type="AlphaFoldDB" id="A0A7D3ZGK1"/>
<organism evidence="1 2">
    <name type="scientific">Actinomadura verrucosospora</name>
    <dbReference type="NCBI Taxonomy" id="46165"/>
    <lineage>
        <taxon>Bacteria</taxon>
        <taxon>Bacillati</taxon>
        <taxon>Actinomycetota</taxon>
        <taxon>Actinomycetes</taxon>
        <taxon>Streptosporangiales</taxon>
        <taxon>Thermomonosporaceae</taxon>
        <taxon>Actinomadura</taxon>
    </lineage>
</organism>
<accession>A0A7D3ZGK1</accession>
<evidence type="ECO:0000313" key="1">
    <source>
        <dbReference type="EMBL" id="QKG18781.1"/>
    </source>
</evidence>
<name>A0A7D3ZGK1_ACTVE</name>
<evidence type="ECO:0000313" key="2">
    <source>
        <dbReference type="Proteomes" id="UP000501240"/>
    </source>
</evidence>
<dbReference type="RefSeq" id="WP_173092249.1">
    <property type="nucleotide sequence ID" value="NZ_CP053892.1"/>
</dbReference>
<keyword evidence="2" id="KW-1185">Reference proteome</keyword>
<dbReference type="Proteomes" id="UP000501240">
    <property type="component" value="Chromosome"/>
</dbReference>
<gene>
    <name evidence="1" type="ORF">ACTIVE_0417</name>
</gene>
<sequence>MDIVEWASNGLDVTWRPTAVALRPRQTLRWQIDHRLTTERGWYYRLDTLNVSYGHRTAEAFLHPPTHRVDERSHR</sequence>
<protein>
    <submittedName>
        <fullName evidence="1">Uncharacterized protein</fullName>
    </submittedName>
</protein>
<dbReference type="EMBL" id="CP053892">
    <property type="protein sequence ID" value="QKG18781.1"/>
    <property type="molecule type" value="Genomic_DNA"/>
</dbReference>
<proteinExistence type="predicted"/>
<reference evidence="1 2" key="1">
    <citation type="submission" date="2020-05" db="EMBL/GenBank/DDBJ databases">
        <title>Actinomadura verrucosospora NRRL-B18236 (PFL_A860) Genome sequencing and assembly.</title>
        <authorList>
            <person name="Samborskyy M."/>
        </authorList>
    </citation>
    <scope>NUCLEOTIDE SEQUENCE [LARGE SCALE GENOMIC DNA]</scope>
    <source>
        <strain evidence="1 2">NRRL:B18236</strain>
    </source>
</reference>